<keyword evidence="1" id="KW-0472">Membrane</keyword>
<dbReference type="OrthoDB" id="769853at2"/>
<reference evidence="2 3" key="1">
    <citation type="submission" date="2019-03" db="EMBL/GenBank/DDBJ databases">
        <title>Genomic Encyclopedia of Archaeal and Bacterial Type Strains, Phase II (KMG-II): from individual species to whole genera.</title>
        <authorList>
            <person name="Goeker M."/>
        </authorList>
    </citation>
    <scope>NUCLEOTIDE SEQUENCE [LARGE SCALE GENOMIC DNA]</scope>
    <source>
        <strain evidence="2 3">DSM 19034</strain>
    </source>
</reference>
<gene>
    <name evidence="2" type="ORF">CLV32_2010</name>
</gene>
<dbReference type="RefSeq" id="WP_133554866.1">
    <property type="nucleotide sequence ID" value="NZ_SNWM01000002.1"/>
</dbReference>
<organism evidence="2 3">
    <name type="scientific">Pedobacter duraquae</name>
    <dbReference type="NCBI Taxonomy" id="425511"/>
    <lineage>
        <taxon>Bacteria</taxon>
        <taxon>Pseudomonadati</taxon>
        <taxon>Bacteroidota</taxon>
        <taxon>Sphingobacteriia</taxon>
        <taxon>Sphingobacteriales</taxon>
        <taxon>Sphingobacteriaceae</taxon>
        <taxon>Pedobacter</taxon>
    </lineage>
</organism>
<feature type="transmembrane region" description="Helical" evidence="1">
    <location>
        <begin position="68"/>
        <end position="88"/>
    </location>
</feature>
<feature type="transmembrane region" description="Helical" evidence="1">
    <location>
        <begin position="6"/>
        <end position="25"/>
    </location>
</feature>
<dbReference type="Proteomes" id="UP000295499">
    <property type="component" value="Unassembled WGS sequence"/>
</dbReference>
<proteinExistence type="predicted"/>
<keyword evidence="1" id="KW-0812">Transmembrane</keyword>
<protein>
    <submittedName>
        <fullName evidence="2">Uncharacterized protein</fullName>
    </submittedName>
</protein>
<sequence>MKKIRLTPLNIITALSLTLGVVLLFQKQAMISPVEQSMKGLWMAICLLAAVISFLSDQIFRKFIPLLRNIWVIECAFIVFTIVLVFLFKTALR</sequence>
<dbReference type="EMBL" id="SNWM01000002">
    <property type="protein sequence ID" value="TDO23024.1"/>
    <property type="molecule type" value="Genomic_DNA"/>
</dbReference>
<evidence type="ECO:0000313" key="2">
    <source>
        <dbReference type="EMBL" id="TDO23024.1"/>
    </source>
</evidence>
<keyword evidence="1" id="KW-1133">Transmembrane helix</keyword>
<keyword evidence="3" id="KW-1185">Reference proteome</keyword>
<evidence type="ECO:0000313" key="3">
    <source>
        <dbReference type="Proteomes" id="UP000295499"/>
    </source>
</evidence>
<feature type="transmembrane region" description="Helical" evidence="1">
    <location>
        <begin position="37"/>
        <end position="56"/>
    </location>
</feature>
<evidence type="ECO:0000256" key="1">
    <source>
        <dbReference type="SAM" id="Phobius"/>
    </source>
</evidence>
<accession>A0A4R6ILK8</accession>
<name>A0A4R6ILK8_9SPHI</name>
<comment type="caution">
    <text evidence="2">The sequence shown here is derived from an EMBL/GenBank/DDBJ whole genome shotgun (WGS) entry which is preliminary data.</text>
</comment>
<dbReference type="AlphaFoldDB" id="A0A4R6ILK8"/>